<feature type="domain" description="VOC" evidence="1">
    <location>
        <begin position="3"/>
        <end position="133"/>
    </location>
</feature>
<evidence type="ECO:0000259" key="1">
    <source>
        <dbReference type="PROSITE" id="PS51819"/>
    </source>
</evidence>
<dbReference type="InterPro" id="IPR053863">
    <property type="entry name" value="Glyoxy/Ble-like_N"/>
</dbReference>
<protein>
    <submittedName>
        <fullName evidence="2">VOC family protein</fullName>
    </submittedName>
</protein>
<gene>
    <name evidence="2" type="ORF">ACFPET_18230</name>
</gene>
<organism evidence="2 3">
    <name type="scientific">Salininema proteolyticum</name>
    <dbReference type="NCBI Taxonomy" id="1607685"/>
    <lineage>
        <taxon>Bacteria</taxon>
        <taxon>Bacillati</taxon>
        <taxon>Actinomycetota</taxon>
        <taxon>Actinomycetes</taxon>
        <taxon>Glycomycetales</taxon>
        <taxon>Glycomycetaceae</taxon>
        <taxon>Salininema</taxon>
    </lineage>
</organism>
<dbReference type="InterPro" id="IPR037523">
    <property type="entry name" value="VOC_core"/>
</dbReference>
<proteinExistence type="predicted"/>
<dbReference type="Gene3D" id="3.10.180.10">
    <property type="entry name" value="2,3-Dihydroxybiphenyl 1,2-Dioxygenase, domain 1"/>
    <property type="match status" value="1"/>
</dbReference>
<evidence type="ECO:0000313" key="3">
    <source>
        <dbReference type="Proteomes" id="UP001595823"/>
    </source>
</evidence>
<dbReference type="EMBL" id="JBHSDK010000028">
    <property type="protein sequence ID" value="MFC4337145.1"/>
    <property type="molecule type" value="Genomic_DNA"/>
</dbReference>
<keyword evidence="3" id="KW-1185">Reference proteome</keyword>
<dbReference type="Proteomes" id="UP001595823">
    <property type="component" value="Unassembled WGS sequence"/>
</dbReference>
<dbReference type="InterPro" id="IPR029068">
    <property type="entry name" value="Glyas_Bleomycin-R_OHBP_Dase"/>
</dbReference>
<dbReference type="SUPFAM" id="SSF54593">
    <property type="entry name" value="Glyoxalase/Bleomycin resistance protein/Dihydroxybiphenyl dioxygenase"/>
    <property type="match status" value="1"/>
</dbReference>
<dbReference type="PROSITE" id="PS51819">
    <property type="entry name" value="VOC"/>
    <property type="match status" value="1"/>
</dbReference>
<evidence type="ECO:0000313" key="2">
    <source>
        <dbReference type="EMBL" id="MFC4337145.1"/>
    </source>
</evidence>
<dbReference type="RefSeq" id="WP_380623797.1">
    <property type="nucleotide sequence ID" value="NZ_JBHSDK010000028.1"/>
</dbReference>
<comment type="caution">
    <text evidence="2">The sequence shown here is derived from an EMBL/GenBank/DDBJ whole genome shotgun (WGS) entry which is preliminary data.</text>
</comment>
<accession>A0ABV8U3Y9</accession>
<reference evidence="3" key="1">
    <citation type="journal article" date="2019" name="Int. J. Syst. Evol. Microbiol.">
        <title>The Global Catalogue of Microorganisms (GCM) 10K type strain sequencing project: providing services to taxonomists for standard genome sequencing and annotation.</title>
        <authorList>
            <consortium name="The Broad Institute Genomics Platform"/>
            <consortium name="The Broad Institute Genome Sequencing Center for Infectious Disease"/>
            <person name="Wu L."/>
            <person name="Ma J."/>
        </authorList>
    </citation>
    <scope>NUCLEOTIDE SEQUENCE [LARGE SCALE GENOMIC DNA]</scope>
    <source>
        <strain evidence="3">IBRC-M 10908</strain>
    </source>
</reference>
<sequence>MGVPIFINLPVTDLDRSKWFYESLGWSINQMFTDDNAACVVVDPGRIYLMLLTRKWYRTLMLRPLGDSEHHSHAAYALAFTDRGEVDRLAEAALAAGGSEERNPDKRAAETRVGMYSRSFLDLDGHQWEPFYLPME</sequence>
<dbReference type="PANTHER" id="PTHR36503">
    <property type="entry name" value="BLR2520 PROTEIN"/>
    <property type="match status" value="1"/>
</dbReference>
<dbReference type="Pfam" id="PF22677">
    <property type="entry name" value="Ble-like_N"/>
    <property type="match status" value="1"/>
</dbReference>
<name>A0ABV8U3Y9_9ACTN</name>
<dbReference type="PANTHER" id="PTHR36503:SF2">
    <property type="entry name" value="BLR2408 PROTEIN"/>
    <property type="match status" value="1"/>
</dbReference>